<name>A0A5C3NT83_9APHY</name>
<accession>A0A5C3NT83</accession>
<proteinExistence type="predicted"/>
<feature type="compositionally biased region" description="Basic and acidic residues" evidence="1">
    <location>
        <begin position="12"/>
        <end position="29"/>
    </location>
</feature>
<organism evidence="2 3">
    <name type="scientific">Polyporus arcularius HHB13444</name>
    <dbReference type="NCBI Taxonomy" id="1314778"/>
    <lineage>
        <taxon>Eukaryota</taxon>
        <taxon>Fungi</taxon>
        <taxon>Dikarya</taxon>
        <taxon>Basidiomycota</taxon>
        <taxon>Agaricomycotina</taxon>
        <taxon>Agaricomycetes</taxon>
        <taxon>Polyporales</taxon>
        <taxon>Polyporaceae</taxon>
        <taxon>Polyporus</taxon>
    </lineage>
</organism>
<feature type="region of interest" description="Disordered" evidence="1">
    <location>
        <begin position="1"/>
        <end position="32"/>
    </location>
</feature>
<protein>
    <submittedName>
        <fullName evidence="2">Uncharacterized protein</fullName>
    </submittedName>
</protein>
<dbReference type="EMBL" id="ML211753">
    <property type="protein sequence ID" value="TFK80535.1"/>
    <property type="molecule type" value="Genomic_DNA"/>
</dbReference>
<dbReference type="InParanoid" id="A0A5C3NT83"/>
<reference evidence="2 3" key="1">
    <citation type="journal article" date="2019" name="Nat. Ecol. Evol.">
        <title>Megaphylogeny resolves global patterns of mushroom evolution.</title>
        <authorList>
            <person name="Varga T."/>
            <person name="Krizsan K."/>
            <person name="Foldi C."/>
            <person name="Dima B."/>
            <person name="Sanchez-Garcia M."/>
            <person name="Sanchez-Ramirez S."/>
            <person name="Szollosi G.J."/>
            <person name="Szarkandi J.G."/>
            <person name="Papp V."/>
            <person name="Albert L."/>
            <person name="Andreopoulos W."/>
            <person name="Angelini C."/>
            <person name="Antonin V."/>
            <person name="Barry K.W."/>
            <person name="Bougher N.L."/>
            <person name="Buchanan P."/>
            <person name="Buyck B."/>
            <person name="Bense V."/>
            <person name="Catcheside P."/>
            <person name="Chovatia M."/>
            <person name="Cooper J."/>
            <person name="Damon W."/>
            <person name="Desjardin D."/>
            <person name="Finy P."/>
            <person name="Geml J."/>
            <person name="Haridas S."/>
            <person name="Hughes K."/>
            <person name="Justo A."/>
            <person name="Karasinski D."/>
            <person name="Kautmanova I."/>
            <person name="Kiss B."/>
            <person name="Kocsube S."/>
            <person name="Kotiranta H."/>
            <person name="LaButti K.M."/>
            <person name="Lechner B.E."/>
            <person name="Liimatainen K."/>
            <person name="Lipzen A."/>
            <person name="Lukacs Z."/>
            <person name="Mihaltcheva S."/>
            <person name="Morgado L.N."/>
            <person name="Niskanen T."/>
            <person name="Noordeloos M.E."/>
            <person name="Ohm R.A."/>
            <person name="Ortiz-Santana B."/>
            <person name="Ovrebo C."/>
            <person name="Racz N."/>
            <person name="Riley R."/>
            <person name="Savchenko A."/>
            <person name="Shiryaev A."/>
            <person name="Soop K."/>
            <person name="Spirin V."/>
            <person name="Szebenyi C."/>
            <person name="Tomsovsky M."/>
            <person name="Tulloss R.E."/>
            <person name="Uehling J."/>
            <person name="Grigoriev I.V."/>
            <person name="Vagvolgyi C."/>
            <person name="Papp T."/>
            <person name="Martin F.M."/>
            <person name="Miettinen O."/>
            <person name="Hibbett D.S."/>
            <person name="Nagy L.G."/>
        </authorList>
    </citation>
    <scope>NUCLEOTIDE SEQUENCE [LARGE SCALE GENOMIC DNA]</scope>
    <source>
        <strain evidence="2 3">HHB13444</strain>
    </source>
</reference>
<keyword evidence="3" id="KW-1185">Reference proteome</keyword>
<evidence type="ECO:0000256" key="1">
    <source>
        <dbReference type="SAM" id="MobiDB-lite"/>
    </source>
</evidence>
<sequence length="156" mass="17250">MPVWTAKVRRPPAHELRDTRETGRPHDGGGRLLATETSKQAIQVSNGEGNDSPLEHGPCEVNLERLDACAAVCAPVRLGRPCTTRQVPRHGASTCRQRSVIPPKATRSYDTRVLRTGLWDNVTRSLSVGGTRLCWRSRTPAWCAYLRRGRTCPGEP</sequence>
<gene>
    <name evidence="2" type="ORF">K466DRAFT_375077</name>
</gene>
<evidence type="ECO:0000313" key="2">
    <source>
        <dbReference type="EMBL" id="TFK80535.1"/>
    </source>
</evidence>
<dbReference type="AlphaFoldDB" id="A0A5C3NT83"/>
<dbReference type="Proteomes" id="UP000308197">
    <property type="component" value="Unassembled WGS sequence"/>
</dbReference>
<evidence type="ECO:0000313" key="3">
    <source>
        <dbReference type="Proteomes" id="UP000308197"/>
    </source>
</evidence>